<accession>A0A5B7DHV3</accession>
<comment type="caution">
    <text evidence="1">The sequence shown here is derived from an EMBL/GenBank/DDBJ whole genome shotgun (WGS) entry which is preliminary data.</text>
</comment>
<sequence length="113" mass="12454">MWHQRKYTLHIREQHISGAKETSGSRGLECFPSQPAFSRGLACLHSSSSASDSALGNIGSEVMFPAPYFRQSRMEQCLEMVPEDSLAAGSRWACNVLLGPSSSDNVMRERGFT</sequence>
<proteinExistence type="predicted"/>
<protein>
    <submittedName>
        <fullName evidence="1">Uncharacterized protein</fullName>
    </submittedName>
</protein>
<evidence type="ECO:0000313" key="1">
    <source>
        <dbReference type="EMBL" id="MPC20940.1"/>
    </source>
</evidence>
<gene>
    <name evidence="1" type="ORF">E2C01_013904</name>
</gene>
<evidence type="ECO:0000313" key="2">
    <source>
        <dbReference type="Proteomes" id="UP000324222"/>
    </source>
</evidence>
<keyword evidence="2" id="KW-1185">Reference proteome</keyword>
<dbReference type="EMBL" id="VSRR010000927">
    <property type="protein sequence ID" value="MPC20940.1"/>
    <property type="molecule type" value="Genomic_DNA"/>
</dbReference>
<dbReference type="AlphaFoldDB" id="A0A5B7DHV3"/>
<reference evidence="1 2" key="1">
    <citation type="submission" date="2019-05" db="EMBL/GenBank/DDBJ databases">
        <title>Another draft genome of Portunus trituberculatus and its Hox gene families provides insights of decapod evolution.</title>
        <authorList>
            <person name="Jeong J.-H."/>
            <person name="Song I."/>
            <person name="Kim S."/>
            <person name="Choi T."/>
            <person name="Kim D."/>
            <person name="Ryu S."/>
            <person name="Kim W."/>
        </authorList>
    </citation>
    <scope>NUCLEOTIDE SEQUENCE [LARGE SCALE GENOMIC DNA]</scope>
    <source>
        <tissue evidence="1">Muscle</tissue>
    </source>
</reference>
<organism evidence="1 2">
    <name type="scientific">Portunus trituberculatus</name>
    <name type="common">Swimming crab</name>
    <name type="synonym">Neptunus trituberculatus</name>
    <dbReference type="NCBI Taxonomy" id="210409"/>
    <lineage>
        <taxon>Eukaryota</taxon>
        <taxon>Metazoa</taxon>
        <taxon>Ecdysozoa</taxon>
        <taxon>Arthropoda</taxon>
        <taxon>Crustacea</taxon>
        <taxon>Multicrustacea</taxon>
        <taxon>Malacostraca</taxon>
        <taxon>Eumalacostraca</taxon>
        <taxon>Eucarida</taxon>
        <taxon>Decapoda</taxon>
        <taxon>Pleocyemata</taxon>
        <taxon>Brachyura</taxon>
        <taxon>Eubrachyura</taxon>
        <taxon>Portunoidea</taxon>
        <taxon>Portunidae</taxon>
        <taxon>Portuninae</taxon>
        <taxon>Portunus</taxon>
    </lineage>
</organism>
<dbReference type="Proteomes" id="UP000324222">
    <property type="component" value="Unassembled WGS sequence"/>
</dbReference>
<name>A0A5B7DHV3_PORTR</name>